<evidence type="ECO:0000259" key="4">
    <source>
        <dbReference type="PROSITE" id="PS50995"/>
    </source>
</evidence>
<keyword evidence="2" id="KW-0238">DNA-binding</keyword>
<dbReference type="InterPro" id="IPR023187">
    <property type="entry name" value="Tscrpt_reg_MarR-type_CS"/>
</dbReference>
<dbReference type="PANTHER" id="PTHR33164:SF43">
    <property type="entry name" value="HTH-TYPE TRANSCRIPTIONAL REPRESSOR YETL"/>
    <property type="match status" value="1"/>
</dbReference>
<dbReference type="PRINTS" id="PR00598">
    <property type="entry name" value="HTHMARR"/>
</dbReference>
<sequence>MTRRGGDLALLLLAAFRTLADRATVELANRGYEDFRPVHDFALHSILGGADNASELGRAMAVTKQAAARTIGILEERDWVVREVDPNDRRKLRLRVTEQGMTLLREGEAIFNELRDEWERQVGRDSIESLEHSLRSLVGENVIRLNSPGWSAQGITEQPA</sequence>
<feature type="domain" description="HTH marR-type" evidence="4">
    <location>
        <begin position="5"/>
        <end position="139"/>
    </location>
</feature>
<dbReference type="SUPFAM" id="SSF46785">
    <property type="entry name" value="Winged helix' DNA-binding domain"/>
    <property type="match status" value="1"/>
</dbReference>
<dbReference type="InterPro" id="IPR036388">
    <property type="entry name" value="WH-like_DNA-bd_sf"/>
</dbReference>
<dbReference type="InterPro" id="IPR000835">
    <property type="entry name" value="HTH_MarR-typ"/>
</dbReference>
<protein>
    <submittedName>
        <fullName evidence="5">Transcriptional regulator, MarR family</fullName>
    </submittedName>
</protein>
<keyword evidence="3" id="KW-0804">Transcription</keyword>
<dbReference type="Gene3D" id="1.10.10.10">
    <property type="entry name" value="Winged helix-like DNA-binding domain superfamily/Winged helix DNA-binding domain"/>
    <property type="match status" value="1"/>
</dbReference>
<evidence type="ECO:0000256" key="3">
    <source>
        <dbReference type="ARBA" id="ARBA00023163"/>
    </source>
</evidence>
<gene>
    <name evidence="5" type="ordered locus">Kfla_0224</name>
</gene>
<dbReference type="RefSeq" id="WP_012917908.1">
    <property type="nucleotide sequence ID" value="NC_013729.1"/>
</dbReference>
<dbReference type="PROSITE" id="PS50995">
    <property type="entry name" value="HTH_MARR_2"/>
    <property type="match status" value="1"/>
</dbReference>
<dbReference type="Pfam" id="PF12802">
    <property type="entry name" value="MarR_2"/>
    <property type="match status" value="1"/>
</dbReference>
<dbReference type="InterPro" id="IPR036390">
    <property type="entry name" value="WH_DNA-bd_sf"/>
</dbReference>
<reference evidence="6" key="1">
    <citation type="submission" date="2009-09" db="EMBL/GenBank/DDBJ databases">
        <title>The complete genome of Kribbella flavida DSM 17836.</title>
        <authorList>
            <consortium name="US DOE Joint Genome Institute (JGI-PGF)"/>
            <person name="Lucas S."/>
            <person name="Copeland A."/>
            <person name="Lapidus A."/>
            <person name="Glavina del Rio T."/>
            <person name="Dalin E."/>
            <person name="Tice H."/>
            <person name="Bruce D."/>
            <person name="Goodwin L."/>
            <person name="Pitluck S."/>
            <person name="Kyrpides N."/>
            <person name="Mavromatis K."/>
            <person name="Ivanova N."/>
            <person name="Saunders E."/>
            <person name="Brettin T."/>
            <person name="Detter J.C."/>
            <person name="Han C."/>
            <person name="Larimer F."/>
            <person name="Land M."/>
            <person name="Hauser L."/>
            <person name="Markowitz V."/>
            <person name="Cheng J.-F."/>
            <person name="Hugenholtz P."/>
            <person name="Woyke T."/>
            <person name="Wu D."/>
            <person name="Pukall R."/>
            <person name="Klenk H.-P."/>
            <person name="Eisen J.A."/>
        </authorList>
    </citation>
    <scope>NUCLEOTIDE SEQUENCE [LARGE SCALE GENOMIC DNA]</scope>
    <source>
        <strain evidence="6">DSM 17836 / JCM 10339 / NBRC 14399</strain>
    </source>
</reference>
<reference evidence="5 6" key="2">
    <citation type="journal article" date="2010" name="Stand. Genomic Sci.">
        <title>Complete genome sequence of Kribbella flavida type strain (IFO 14399).</title>
        <authorList>
            <person name="Pukall R."/>
            <person name="Lapidus A."/>
            <person name="Glavina Del Rio T."/>
            <person name="Copeland A."/>
            <person name="Tice H."/>
            <person name="Cheng J.-F."/>
            <person name="Lucas S."/>
            <person name="Chen F."/>
            <person name="Nolan M."/>
            <person name="LaButti K."/>
            <person name="Pati A."/>
            <person name="Ivanova N."/>
            <person name="Mavrommatis K."/>
            <person name="Mikhailova N."/>
            <person name="Pitluck S."/>
            <person name="Bruce D."/>
            <person name="Goodwin L."/>
            <person name="Land M."/>
            <person name="Hauser L."/>
            <person name="Chang Y.-J."/>
            <person name="Jeffries C.D."/>
            <person name="Chen A."/>
            <person name="Palaniappan K."/>
            <person name="Chain P."/>
            <person name="Rohde M."/>
            <person name="Goeker M."/>
            <person name="Bristow J."/>
            <person name="Eisen J.A."/>
            <person name="Markowitz V."/>
            <person name="Hugenholtz P."/>
            <person name="Kyrpides N.C."/>
            <person name="Klenk H.-P."/>
            <person name="Brettin T."/>
        </authorList>
    </citation>
    <scope>NUCLEOTIDE SEQUENCE [LARGE SCALE GENOMIC DNA]</scope>
    <source>
        <strain evidence="6">DSM 17836 / JCM 10339 / NBRC 14399</strain>
    </source>
</reference>
<keyword evidence="1" id="KW-0805">Transcription regulation</keyword>
<accession>D2PT35</accession>
<name>D2PT35_KRIFD</name>
<evidence type="ECO:0000256" key="1">
    <source>
        <dbReference type="ARBA" id="ARBA00023015"/>
    </source>
</evidence>
<dbReference type="PROSITE" id="PS01117">
    <property type="entry name" value="HTH_MARR_1"/>
    <property type="match status" value="1"/>
</dbReference>
<evidence type="ECO:0000313" key="5">
    <source>
        <dbReference type="EMBL" id="ADB29351.1"/>
    </source>
</evidence>
<dbReference type="InterPro" id="IPR039422">
    <property type="entry name" value="MarR/SlyA-like"/>
</dbReference>
<dbReference type="eggNOG" id="COG1846">
    <property type="taxonomic scope" value="Bacteria"/>
</dbReference>
<organism evidence="5 6">
    <name type="scientific">Kribbella flavida (strain DSM 17836 / JCM 10339 / NBRC 14399)</name>
    <dbReference type="NCBI Taxonomy" id="479435"/>
    <lineage>
        <taxon>Bacteria</taxon>
        <taxon>Bacillati</taxon>
        <taxon>Actinomycetota</taxon>
        <taxon>Actinomycetes</taxon>
        <taxon>Propionibacteriales</taxon>
        <taxon>Kribbellaceae</taxon>
        <taxon>Kribbella</taxon>
    </lineage>
</organism>
<dbReference type="EMBL" id="CP001736">
    <property type="protein sequence ID" value="ADB29351.1"/>
    <property type="molecule type" value="Genomic_DNA"/>
</dbReference>
<dbReference type="GO" id="GO:0003677">
    <property type="term" value="F:DNA binding"/>
    <property type="evidence" value="ECO:0007669"/>
    <property type="project" value="UniProtKB-KW"/>
</dbReference>
<evidence type="ECO:0000313" key="6">
    <source>
        <dbReference type="Proteomes" id="UP000007967"/>
    </source>
</evidence>
<dbReference type="OrthoDB" id="122135at2"/>
<dbReference type="HOGENOM" id="CLU_083287_7_1_11"/>
<dbReference type="GO" id="GO:0006950">
    <property type="term" value="P:response to stress"/>
    <property type="evidence" value="ECO:0007669"/>
    <property type="project" value="TreeGrafter"/>
</dbReference>
<keyword evidence="6" id="KW-1185">Reference proteome</keyword>
<evidence type="ECO:0000256" key="2">
    <source>
        <dbReference type="ARBA" id="ARBA00023125"/>
    </source>
</evidence>
<dbReference type="STRING" id="479435.Kfla_0224"/>
<dbReference type="KEGG" id="kfl:Kfla_0224"/>
<proteinExistence type="predicted"/>
<dbReference type="GO" id="GO:0003700">
    <property type="term" value="F:DNA-binding transcription factor activity"/>
    <property type="evidence" value="ECO:0007669"/>
    <property type="project" value="InterPro"/>
</dbReference>
<dbReference type="SMART" id="SM00347">
    <property type="entry name" value="HTH_MARR"/>
    <property type="match status" value="1"/>
</dbReference>
<dbReference type="PANTHER" id="PTHR33164">
    <property type="entry name" value="TRANSCRIPTIONAL REGULATOR, MARR FAMILY"/>
    <property type="match status" value="1"/>
</dbReference>
<dbReference type="AlphaFoldDB" id="D2PT35"/>
<dbReference type="Proteomes" id="UP000007967">
    <property type="component" value="Chromosome"/>
</dbReference>